<name>A0A3Q7JFR7_SOLLC</name>
<evidence type="ECO:0000256" key="2">
    <source>
        <dbReference type="ARBA" id="ARBA00022737"/>
    </source>
</evidence>
<evidence type="ECO:0000313" key="5">
    <source>
        <dbReference type="EnsemblPlants" id="Solyc12g099880.1.1.1"/>
    </source>
</evidence>
<evidence type="ECO:0000259" key="4">
    <source>
        <dbReference type="Pfam" id="PF08263"/>
    </source>
</evidence>
<evidence type="ECO:0000256" key="3">
    <source>
        <dbReference type="SAM" id="SignalP"/>
    </source>
</evidence>
<dbReference type="OMA" id="WEVVTCH"/>
<feature type="domain" description="Leucine-rich repeat-containing N-terminal plant-type" evidence="4">
    <location>
        <begin position="30"/>
        <end position="72"/>
    </location>
</feature>
<dbReference type="InterPro" id="IPR013210">
    <property type="entry name" value="LRR_N_plant-typ"/>
</dbReference>
<reference evidence="5" key="1">
    <citation type="journal article" date="2012" name="Nature">
        <title>The tomato genome sequence provides insights into fleshy fruit evolution.</title>
        <authorList>
            <consortium name="Tomato Genome Consortium"/>
        </authorList>
    </citation>
    <scope>NUCLEOTIDE SEQUENCE [LARGE SCALE GENOMIC DNA]</scope>
    <source>
        <strain evidence="5">cv. Heinz 1706</strain>
    </source>
</reference>
<dbReference type="PaxDb" id="4081-Solyc12g099880.1.1"/>
<dbReference type="InterPro" id="IPR032675">
    <property type="entry name" value="LRR_dom_sf"/>
</dbReference>
<evidence type="ECO:0000256" key="1">
    <source>
        <dbReference type="ARBA" id="ARBA00022614"/>
    </source>
</evidence>
<sequence>MGSGQFSFLLFPCFCLLSFSSSIPHPCRKDQCSALLKFKKMLTVDTSLVCCSYTSTWNMSRYCCSWDGVVCNDMTGFVTELDLSLFRDESLNLSNSSLHMLEEYQGP</sequence>
<dbReference type="Pfam" id="PF08263">
    <property type="entry name" value="LRRNT_2"/>
    <property type="match status" value="1"/>
</dbReference>
<dbReference type="Gene3D" id="3.80.10.10">
    <property type="entry name" value="Ribonuclease Inhibitor"/>
    <property type="match status" value="1"/>
</dbReference>
<dbReference type="InParanoid" id="A0A3Q7JFR7"/>
<dbReference type="EnsemblPlants" id="Solyc12g099880.1.1">
    <property type="protein sequence ID" value="Solyc12g099880.1.1.1"/>
    <property type="gene ID" value="Solyc12g099880.1"/>
</dbReference>
<dbReference type="PANTHER" id="PTHR48065">
    <property type="entry name" value="OS10G0469600 PROTEIN"/>
    <property type="match status" value="1"/>
</dbReference>
<dbReference type="Gramene" id="Solyc12g099880.1.1">
    <property type="protein sequence ID" value="Solyc12g099880.1.1.1"/>
    <property type="gene ID" value="Solyc12g099880.1"/>
</dbReference>
<protein>
    <recommendedName>
        <fullName evidence="4">Leucine-rich repeat-containing N-terminal plant-type domain-containing protein</fullName>
    </recommendedName>
</protein>
<organism evidence="5">
    <name type="scientific">Solanum lycopersicum</name>
    <name type="common">Tomato</name>
    <name type="synonym">Lycopersicon esculentum</name>
    <dbReference type="NCBI Taxonomy" id="4081"/>
    <lineage>
        <taxon>Eukaryota</taxon>
        <taxon>Viridiplantae</taxon>
        <taxon>Streptophyta</taxon>
        <taxon>Embryophyta</taxon>
        <taxon>Tracheophyta</taxon>
        <taxon>Spermatophyta</taxon>
        <taxon>Magnoliopsida</taxon>
        <taxon>eudicotyledons</taxon>
        <taxon>Gunneridae</taxon>
        <taxon>Pentapetalae</taxon>
        <taxon>asterids</taxon>
        <taxon>lamiids</taxon>
        <taxon>Solanales</taxon>
        <taxon>Solanaceae</taxon>
        <taxon>Solanoideae</taxon>
        <taxon>Solaneae</taxon>
        <taxon>Solanum</taxon>
        <taxon>Solanum subgen. Lycopersicon</taxon>
    </lineage>
</organism>
<proteinExistence type="predicted"/>
<dbReference type="AlphaFoldDB" id="A0A3Q7JFR7"/>
<feature type="signal peptide" evidence="3">
    <location>
        <begin position="1"/>
        <end position="22"/>
    </location>
</feature>
<accession>A0A3Q7JFR7</accession>
<evidence type="ECO:0000313" key="6">
    <source>
        <dbReference type="Proteomes" id="UP000004994"/>
    </source>
</evidence>
<keyword evidence="2" id="KW-0677">Repeat</keyword>
<reference evidence="5" key="2">
    <citation type="submission" date="2019-01" db="UniProtKB">
        <authorList>
            <consortium name="EnsemblPlants"/>
        </authorList>
    </citation>
    <scope>IDENTIFICATION</scope>
    <source>
        <strain evidence="5">cv. Heinz 1706</strain>
    </source>
</reference>
<dbReference type="PANTHER" id="PTHR48065:SF48">
    <property type="entry name" value="RECEPTOR-LIKE PROTEIN 12"/>
    <property type="match status" value="1"/>
</dbReference>
<keyword evidence="6" id="KW-1185">Reference proteome</keyword>
<keyword evidence="1" id="KW-0433">Leucine-rich repeat</keyword>
<feature type="chain" id="PRO_5018793088" description="Leucine-rich repeat-containing N-terminal plant-type domain-containing protein" evidence="3">
    <location>
        <begin position="23"/>
        <end position="107"/>
    </location>
</feature>
<keyword evidence="3" id="KW-0732">Signal</keyword>
<dbReference type="Proteomes" id="UP000004994">
    <property type="component" value="Chromosome 12"/>
</dbReference>